<gene>
    <name evidence="2" type="ORF">DFR74_12569</name>
</gene>
<proteinExistence type="predicted"/>
<reference evidence="2 3" key="1">
    <citation type="submission" date="2018-06" db="EMBL/GenBank/DDBJ databases">
        <title>Genomic Encyclopedia of Type Strains, Phase IV (KMG-IV): sequencing the most valuable type-strain genomes for metagenomic binning, comparative biology and taxonomic classification.</title>
        <authorList>
            <person name="Goeker M."/>
        </authorList>
    </citation>
    <scope>NUCLEOTIDE SEQUENCE [LARGE SCALE GENOMIC DNA]</scope>
    <source>
        <strain evidence="2 3">DSM 44599</strain>
    </source>
</reference>
<keyword evidence="1" id="KW-1133">Transmembrane helix</keyword>
<dbReference type="AlphaFoldDB" id="A0A366CXY2"/>
<evidence type="ECO:0000313" key="3">
    <source>
        <dbReference type="Proteomes" id="UP000252586"/>
    </source>
</evidence>
<evidence type="ECO:0000313" key="2">
    <source>
        <dbReference type="EMBL" id="RBO82114.1"/>
    </source>
</evidence>
<evidence type="ECO:0000256" key="1">
    <source>
        <dbReference type="SAM" id="Phobius"/>
    </source>
</evidence>
<accession>A0A366CXY2</accession>
<comment type="caution">
    <text evidence="2">The sequence shown here is derived from an EMBL/GenBank/DDBJ whole genome shotgun (WGS) entry which is preliminary data.</text>
</comment>
<keyword evidence="1" id="KW-0472">Membrane</keyword>
<keyword evidence="1" id="KW-0812">Transmembrane</keyword>
<dbReference type="STRING" id="1210090.GCA_001613185_02481"/>
<feature type="transmembrane region" description="Helical" evidence="1">
    <location>
        <begin position="20"/>
        <end position="42"/>
    </location>
</feature>
<protein>
    <submittedName>
        <fullName evidence="2">Uncharacterized protein</fullName>
    </submittedName>
</protein>
<sequence length="43" mass="4773">MASLRARQRAYHASAGWWPFLADLVPPALVLLLMLAPAVGWVR</sequence>
<dbReference type="EMBL" id="QNRE01000025">
    <property type="protein sequence ID" value="RBO82114.1"/>
    <property type="molecule type" value="Genomic_DNA"/>
</dbReference>
<dbReference type="Proteomes" id="UP000252586">
    <property type="component" value="Unassembled WGS sequence"/>
</dbReference>
<organism evidence="2 3">
    <name type="scientific">Nocardia puris</name>
    <dbReference type="NCBI Taxonomy" id="208602"/>
    <lineage>
        <taxon>Bacteria</taxon>
        <taxon>Bacillati</taxon>
        <taxon>Actinomycetota</taxon>
        <taxon>Actinomycetes</taxon>
        <taxon>Mycobacteriales</taxon>
        <taxon>Nocardiaceae</taxon>
        <taxon>Nocardia</taxon>
    </lineage>
</organism>
<keyword evidence="3" id="KW-1185">Reference proteome</keyword>
<name>A0A366CXY2_9NOCA</name>
<dbReference type="RefSeq" id="WP_267898931.1">
    <property type="nucleotide sequence ID" value="NZ_QNRE01000025.1"/>
</dbReference>